<dbReference type="GO" id="GO:0005886">
    <property type="term" value="C:plasma membrane"/>
    <property type="evidence" value="ECO:0007669"/>
    <property type="project" value="UniProtKB-SubCell"/>
</dbReference>
<evidence type="ECO:0000256" key="5">
    <source>
        <dbReference type="ARBA" id="ARBA00022692"/>
    </source>
</evidence>
<comment type="function">
    <text evidence="9">Part of the tripartite ATP-independent periplasmic (TRAP) transport system.</text>
</comment>
<gene>
    <name evidence="11" type="ORF">SAMN05421762_2389</name>
</gene>
<evidence type="ECO:0000313" key="11">
    <source>
        <dbReference type="EMBL" id="SFC83964.1"/>
    </source>
</evidence>
<keyword evidence="12" id="KW-1185">Reference proteome</keyword>
<feature type="domain" description="Tripartite ATP-independent periplasmic transporters DctQ component" evidence="10">
    <location>
        <begin position="36"/>
        <end position="172"/>
    </location>
</feature>
<name>A0A1I1MEW3_9RHOB</name>
<dbReference type="Pfam" id="PF04290">
    <property type="entry name" value="DctQ"/>
    <property type="match status" value="1"/>
</dbReference>
<evidence type="ECO:0000256" key="1">
    <source>
        <dbReference type="ARBA" id="ARBA00004429"/>
    </source>
</evidence>
<organism evidence="11 12">
    <name type="scientific">Pseudooceanicola nitratireducens</name>
    <dbReference type="NCBI Taxonomy" id="517719"/>
    <lineage>
        <taxon>Bacteria</taxon>
        <taxon>Pseudomonadati</taxon>
        <taxon>Pseudomonadota</taxon>
        <taxon>Alphaproteobacteria</taxon>
        <taxon>Rhodobacterales</taxon>
        <taxon>Paracoccaceae</taxon>
        <taxon>Pseudooceanicola</taxon>
    </lineage>
</organism>
<evidence type="ECO:0000313" key="12">
    <source>
        <dbReference type="Proteomes" id="UP000231644"/>
    </source>
</evidence>
<dbReference type="AlphaFoldDB" id="A0A1I1MEW3"/>
<keyword evidence="2 9" id="KW-0813">Transport</keyword>
<dbReference type="PANTHER" id="PTHR35011:SF10">
    <property type="entry name" value="TRAP TRANSPORTER SMALL PERMEASE PROTEIN"/>
    <property type="match status" value="1"/>
</dbReference>
<dbReference type="RefSeq" id="WP_093447785.1">
    <property type="nucleotide sequence ID" value="NZ_CAXQIN010000023.1"/>
</dbReference>
<reference evidence="11 12" key="1">
    <citation type="submission" date="2016-10" db="EMBL/GenBank/DDBJ databases">
        <authorList>
            <person name="de Groot N.N."/>
        </authorList>
    </citation>
    <scope>NUCLEOTIDE SEQUENCE [LARGE SCALE GENOMIC DNA]</scope>
    <source>
        <strain evidence="11 12">DSM 29619</strain>
    </source>
</reference>
<feature type="transmembrane region" description="Helical" evidence="9">
    <location>
        <begin position="105"/>
        <end position="126"/>
    </location>
</feature>
<accession>A0A1I1MEW3</accession>
<proteinExistence type="inferred from homology"/>
<feature type="transmembrane region" description="Helical" evidence="9">
    <location>
        <begin position="146"/>
        <end position="166"/>
    </location>
</feature>
<protein>
    <recommendedName>
        <fullName evidence="9">TRAP transporter small permease protein</fullName>
    </recommendedName>
</protein>
<dbReference type="InterPro" id="IPR007387">
    <property type="entry name" value="TRAP_DctQ"/>
</dbReference>
<comment type="subcellular location">
    <subcellularLocation>
        <location evidence="1 9">Cell inner membrane</location>
        <topology evidence="1 9">Multi-pass membrane protein</topology>
    </subcellularLocation>
</comment>
<comment type="subunit">
    <text evidence="9">The complex comprises the extracytoplasmic solute receptor protein and the two transmembrane proteins.</text>
</comment>
<keyword evidence="7 9" id="KW-0472">Membrane</keyword>
<sequence length="183" mass="19772">MTTSETPVGAPTRLDRLADAVMGTANVVATLWILGLMVLIVADVLGRETLGQPIAGVPEMVKYSIVGIVFLQIAHTHRKGEMIRSTGILGMLTARYPRAAKAMELTAQLCGAAFALTLAWAVWPKAIRAYERGEMEGVQGHFTLPVWPFLSLIVLGSVLLALSFLLSAAREVQSRPTQAFRNT</sequence>
<comment type="caution">
    <text evidence="9">Lacks conserved residue(s) required for the propagation of feature annotation.</text>
</comment>
<dbReference type="EMBL" id="FOLX01000001">
    <property type="protein sequence ID" value="SFC83964.1"/>
    <property type="molecule type" value="Genomic_DNA"/>
</dbReference>
<dbReference type="STRING" id="517719.SAMN05421762_2389"/>
<evidence type="ECO:0000259" key="10">
    <source>
        <dbReference type="Pfam" id="PF04290"/>
    </source>
</evidence>
<evidence type="ECO:0000256" key="8">
    <source>
        <dbReference type="ARBA" id="ARBA00038436"/>
    </source>
</evidence>
<dbReference type="InterPro" id="IPR055348">
    <property type="entry name" value="DctQ"/>
</dbReference>
<evidence type="ECO:0000256" key="7">
    <source>
        <dbReference type="ARBA" id="ARBA00023136"/>
    </source>
</evidence>
<evidence type="ECO:0000256" key="2">
    <source>
        <dbReference type="ARBA" id="ARBA00022448"/>
    </source>
</evidence>
<evidence type="ECO:0000256" key="9">
    <source>
        <dbReference type="RuleBase" id="RU369079"/>
    </source>
</evidence>
<feature type="transmembrane region" description="Helical" evidence="9">
    <location>
        <begin position="20"/>
        <end position="42"/>
    </location>
</feature>
<evidence type="ECO:0000256" key="3">
    <source>
        <dbReference type="ARBA" id="ARBA00022475"/>
    </source>
</evidence>
<keyword evidence="4 9" id="KW-0997">Cell inner membrane</keyword>
<keyword evidence="6 9" id="KW-1133">Transmembrane helix</keyword>
<dbReference type="OrthoDB" id="4250245at2"/>
<dbReference type="GO" id="GO:0015740">
    <property type="term" value="P:C4-dicarboxylate transport"/>
    <property type="evidence" value="ECO:0007669"/>
    <property type="project" value="TreeGrafter"/>
</dbReference>
<keyword evidence="3" id="KW-1003">Cell membrane</keyword>
<dbReference type="Proteomes" id="UP000231644">
    <property type="component" value="Unassembled WGS sequence"/>
</dbReference>
<keyword evidence="5 9" id="KW-0812">Transmembrane</keyword>
<evidence type="ECO:0000256" key="4">
    <source>
        <dbReference type="ARBA" id="ARBA00022519"/>
    </source>
</evidence>
<dbReference type="PANTHER" id="PTHR35011">
    <property type="entry name" value="2,3-DIKETO-L-GULONATE TRAP TRANSPORTER SMALL PERMEASE PROTEIN YIAM"/>
    <property type="match status" value="1"/>
</dbReference>
<evidence type="ECO:0000256" key="6">
    <source>
        <dbReference type="ARBA" id="ARBA00022989"/>
    </source>
</evidence>
<dbReference type="GO" id="GO:0022857">
    <property type="term" value="F:transmembrane transporter activity"/>
    <property type="evidence" value="ECO:0007669"/>
    <property type="project" value="UniProtKB-UniRule"/>
</dbReference>
<comment type="similarity">
    <text evidence="8 9">Belongs to the TRAP transporter small permease family.</text>
</comment>